<dbReference type="PROSITE" id="PS51186">
    <property type="entry name" value="GNAT"/>
    <property type="match status" value="1"/>
</dbReference>
<dbReference type="EMBL" id="PIQO01000004">
    <property type="protein sequence ID" value="PKR85564.1"/>
    <property type="molecule type" value="Genomic_DNA"/>
</dbReference>
<sequence length="139" mass="15908">MKLIYQEDLTNIDWDEMRQVYQSVGWKKHTEEKIQTVFQASNAVVIVRTDKRIVGFGRALTDGVFNAAIYDIVVHKDFQGLGIAKHIMAHLLRKLEGISCIHLISTTGNEPFYKKMGFKKVKTGMARYLNSGLAQEYLE</sequence>
<evidence type="ECO:0000259" key="3">
    <source>
        <dbReference type="PROSITE" id="PS51186"/>
    </source>
</evidence>
<keyword evidence="2" id="KW-0012">Acyltransferase</keyword>
<accession>A0A2N3LLY9</accession>
<organism evidence="4 5">
    <name type="scientific">Heyndrickxia camelliae</name>
    <dbReference type="NCBI Taxonomy" id="1707093"/>
    <lineage>
        <taxon>Bacteria</taxon>
        <taxon>Bacillati</taxon>
        <taxon>Bacillota</taxon>
        <taxon>Bacilli</taxon>
        <taxon>Bacillales</taxon>
        <taxon>Bacillaceae</taxon>
        <taxon>Heyndrickxia</taxon>
    </lineage>
</organism>
<evidence type="ECO:0000313" key="4">
    <source>
        <dbReference type="EMBL" id="PKR85564.1"/>
    </source>
</evidence>
<keyword evidence="5" id="KW-1185">Reference proteome</keyword>
<dbReference type="PANTHER" id="PTHR43626">
    <property type="entry name" value="ACYL-COA N-ACYLTRANSFERASE"/>
    <property type="match status" value="1"/>
</dbReference>
<dbReference type="AlphaFoldDB" id="A0A2N3LLY9"/>
<comment type="caution">
    <text evidence="4">The sequence shown here is derived from an EMBL/GenBank/DDBJ whole genome shotgun (WGS) entry which is preliminary data.</text>
</comment>
<gene>
    <name evidence="4" type="ORF">CWO92_07575</name>
</gene>
<evidence type="ECO:0000313" key="5">
    <source>
        <dbReference type="Proteomes" id="UP000233440"/>
    </source>
</evidence>
<reference evidence="4 5" key="1">
    <citation type="submission" date="2017-11" db="EMBL/GenBank/DDBJ databases">
        <title>Bacillus camelliae sp. nov., isolated from pu'er tea.</title>
        <authorList>
            <person name="Niu L."/>
        </authorList>
    </citation>
    <scope>NUCLEOTIDE SEQUENCE [LARGE SCALE GENOMIC DNA]</scope>
    <source>
        <strain evidence="4 5">7578-1</strain>
    </source>
</reference>
<dbReference type="Pfam" id="PF00583">
    <property type="entry name" value="Acetyltransf_1"/>
    <property type="match status" value="1"/>
</dbReference>
<dbReference type="OrthoDB" id="9775804at2"/>
<dbReference type="RefSeq" id="WP_101353614.1">
    <property type="nucleotide sequence ID" value="NZ_PIQO01000004.1"/>
</dbReference>
<dbReference type="PANTHER" id="PTHR43626:SF4">
    <property type="entry name" value="GCN5-RELATED N-ACETYLTRANSFERASE 2, CHLOROPLASTIC"/>
    <property type="match status" value="1"/>
</dbReference>
<dbReference type="InterPro" id="IPR045039">
    <property type="entry name" value="NSI-like"/>
</dbReference>
<feature type="domain" description="N-acetyltransferase" evidence="3">
    <location>
        <begin position="4"/>
        <end position="139"/>
    </location>
</feature>
<evidence type="ECO:0000256" key="2">
    <source>
        <dbReference type="ARBA" id="ARBA00023315"/>
    </source>
</evidence>
<dbReference type="InterPro" id="IPR016181">
    <property type="entry name" value="Acyl_CoA_acyltransferase"/>
</dbReference>
<protein>
    <submittedName>
        <fullName evidence="4">GNAT family N-acetyltransferase</fullName>
    </submittedName>
</protein>
<dbReference type="Gene3D" id="3.40.630.30">
    <property type="match status" value="1"/>
</dbReference>
<dbReference type="SUPFAM" id="SSF55729">
    <property type="entry name" value="Acyl-CoA N-acyltransferases (Nat)"/>
    <property type="match status" value="1"/>
</dbReference>
<name>A0A2N3LLY9_9BACI</name>
<dbReference type="Proteomes" id="UP000233440">
    <property type="component" value="Unassembled WGS sequence"/>
</dbReference>
<evidence type="ECO:0000256" key="1">
    <source>
        <dbReference type="ARBA" id="ARBA00022679"/>
    </source>
</evidence>
<dbReference type="GO" id="GO:0005737">
    <property type="term" value="C:cytoplasm"/>
    <property type="evidence" value="ECO:0007669"/>
    <property type="project" value="TreeGrafter"/>
</dbReference>
<keyword evidence="1 4" id="KW-0808">Transferase</keyword>
<dbReference type="InterPro" id="IPR000182">
    <property type="entry name" value="GNAT_dom"/>
</dbReference>
<dbReference type="GO" id="GO:0008080">
    <property type="term" value="F:N-acetyltransferase activity"/>
    <property type="evidence" value="ECO:0007669"/>
    <property type="project" value="InterPro"/>
</dbReference>
<dbReference type="CDD" id="cd04301">
    <property type="entry name" value="NAT_SF"/>
    <property type="match status" value="1"/>
</dbReference>
<proteinExistence type="predicted"/>